<gene>
    <name evidence="2" type="ORF">SAMN04488589_0338</name>
</gene>
<comment type="caution">
    <text evidence="2">The sequence shown here is derived from an EMBL/GenBank/DDBJ whole genome shotgun (WGS) entry which is preliminary data.</text>
</comment>
<protein>
    <submittedName>
        <fullName evidence="2">Uncharacterized protein</fullName>
    </submittedName>
</protein>
<proteinExistence type="predicted"/>
<organism evidence="2 3">
    <name type="scientific">Methanolobus vulcani</name>
    <dbReference type="NCBI Taxonomy" id="38026"/>
    <lineage>
        <taxon>Archaea</taxon>
        <taxon>Methanobacteriati</taxon>
        <taxon>Methanobacteriota</taxon>
        <taxon>Stenosarchaea group</taxon>
        <taxon>Methanomicrobia</taxon>
        <taxon>Methanosarcinales</taxon>
        <taxon>Methanosarcinaceae</taxon>
        <taxon>Methanolobus</taxon>
    </lineage>
</organism>
<keyword evidence="3" id="KW-1185">Reference proteome</keyword>
<sequence>MFNFHWSNKLNIERKAASLIGFVGLIFTISAATFPNIDQNSQRGIILLLISFFFFILTIIASLSVLKMREWSEGYDLNYFMIGCELSAEKDGLLDYLIHEYYSGISKNMELNTHLSKYIQAAYYSFILGVLFVGIYIGDMLLKNW</sequence>
<feature type="transmembrane region" description="Helical" evidence="1">
    <location>
        <begin position="121"/>
        <end position="142"/>
    </location>
</feature>
<dbReference type="EMBL" id="FNCA01000001">
    <property type="protein sequence ID" value="SDF32039.1"/>
    <property type="molecule type" value="Genomic_DNA"/>
</dbReference>
<keyword evidence="1" id="KW-0472">Membrane</keyword>
<evidence type="ECO:0000313" key="3">
    <source>
        <dbReference type="Proteomes" id="UP000199259"/>
    </source>
</evidence>
<reference evidence="2 3" key="1">
    <citation type="submission" date="2016-10" db="EMBL/GenBank/DDBJ databases">
        <authorList>
            <person name="Varghese N."/>
            <person name="Submissions S."/>
        </authorList>
    </citation>
    <scope>NUCLEOTIDE SEQUENCE [LARGE SCALE GENOMIC DNA]</scope>
    <source>
        <strain evidence="2 3">PL 12/M</strain>
    </source>
</reference>
<evidence type="ECO:0000256" key="1">
    <source>
        <dbReference type="SAM" id="Phobius"/>
    </source>
</evidence>
<dbReference type="AlphaFoldDB" id="A0A7Z7AUY9"/>
<name>A0A7Z7AUY9_9EURY</name>
<evidence type="ECO:0000313" key="2">
    <source>
        <dbReference type="EMBL" id="SDF32039.1"/>
    </source>
</evidence>
<feature type="transmembrane region" description="Helical" evidence="1">
    <location>
        <begin position="46"/>
        <end position="66"/>
    </location>
</feature>
<accession>A0A7Z7AUY9</accession>
<dbReference type="Proteomes" id="UP000199259">
    <property type="component" value="Unassembled WGS sequence"/>
</dbReference>
<keyword evidence="1" id="KW-1133">Transmembrane helix</keyword>
<keyword evidence="1" id="KW-0812">Transmembrane</keyword>
<feature type="transmembrane region" description="Helical" evidence="1">
    <location>
        <begin position="16"/>
        <end position="34"/>
    </location>
</feature>